<accession>A0AAD2IWE1</accession>
<reference evidence="2 3" key="1">
    <citation type="submission" date="2015-09" db="EMBL/GenBank/DDBJ databases">
        <authorList>
            <consortium name="Pathogen Informatics"/>
        </authorList>
    </citation>
    <scope>NUCLEOTIDE SEQUENCE [LARGE SCALE GENOMIC DNA]</scope>
    <source>
        <strain evidence="2 3">2789STDY5608625</strain>
    </source>
</reference>
<dbReference type="EMBL" id="CYTK01000001">
    <property type="protein sequence ID" value="CUI58251.1"/>
    <property type="molecule type" value="Genomic_DNA"/>
</dbReference>
<organism evidence="2 3">
    <name type="scientific">Achromobacter aegrifaciens</name>
    <dbReference type="NCBI Taxonomy" id="1287736"/>
    <lineage>
        <taxon>Bacteria</taxon>
        <taxon>Pseudomonadati</taxon>
        <taxon>Pseudomonadota</taxon>
        <taxon>Betaproteobacteria</taxon>
        <taxon>Burkholderiales</taxon>
        <taxon>Alcaligenaceae</taxon>
        <taxon>Achromobacter</taxon>
    </lineage>
</organism>
<sequence>MIRRILRVHGELLMNITICIVAITLAVLGYGERQQADESTITAQDGGKTAYAAKG</sequence>
<proteinExistence type="predicted"/>
<dbReference type="AlphaFoldDB" id="A0AAD2IWE1"/>
<keyword evidence="1" id="KW-1133">Transmembrane helix</keyword>
<evidence type="ECO:0000256" key="1">
    <source>
        <dbReference type="SAM" id="Phobius"/>
    </source>
</evidence>
<evidence type="ECO:0000313" key="2">
    <source>
        <dbReference type="EMBL" id="CUI58251.1"/>
    </source>
</evidence>
<evidence type="ECO:0000313" key="3">
    <source>
        <dbReference type="Proteomes" id="UP000044098"/>
    </source>
</evidence>
<dbReference type="Proteomes" id="UP000044098">
    <property type="component" value="Unassembled WGS sequence"/>
</dbReference>
<name>A0AAD2IWE1_ACHAE</name>
<feature type="transmembrane region" description="Helical" evidence="1">
    <location>
        <begin position="12"/>
        <end position="31"/>
    </location>
</feature>
<protein>
    <submittedName>
        <fullName evidence="2">Uncharacterized protein</fullName>
    </submittedName>
</protein>
<dbReference type="RefSeq" id="WP_156337316.1">
    <property type="nucleotide sequence ID" value="NZ_CYTK01000001.1"/>
</dbReference>
<keyword evidence="1" id="KW-0472">Membrane</keyword>
<comment type="caution">
    <text evidence="2">The sequence shown here is derived from an EMBL/GenBank/DDBJ whole genome shotgun (WGS) entry which is preliminary data.</text>
</comment>
<gene>
    <name evidence="2" type="ORF">ERS370000_01007</name>
</gene>
<keyword evidence="1" id="KW-0812">Transmembrane</keyword>